<evidence type="ECO:0000256" key="1">
    <source>
        <dbReference type="ARBA" id="ARBA00001913"/>
    </source>
</evidence>
<dbReference type="PROSITE" id="PS00523">
    <property type="entry name" value="SULFATASE_1"/>
    <property type="match status" value="1"/>
</dbReference>
<keyword evidence="5" id="KW-0106">Calcium</keyword>
<keyword evidence="3" id="KW-0479">Metal-binding</keyword>
<dbReference type="InterPro" id="IPR047115">
    <property type="entry name" value="ARSB"/>
</dbReference>
<evidence type="ECO:0000256" key="2">
    <source>
        <dbReference type="ARBA" id="ARBA00008779"/>
    </source>
</evidence>
<evidence type="ECO:0000256" key="6">
    <source>
        <dbReference type="ARBA" id="ARBA00023180"/>
    </source>
</evidence>
<proteinExistence type="inferred from homology"/>
<protein>
    <recommendedName>
        <fullName evidence="8">Sulfatase N-terminal domain-containing protein</fullName>
    </recommendedName>
</protein>
<evidence type="ECO:0000256" key="4">
    <source>
        <dbReference type="ARBA" id="ARBA00022801"/>
    </source>
</evidence>
<dbReference type="PANTHER" id="PTHR10342">
    <property type="entry name" value="ARYLSULFATASE"/>
    <property type="match status" value="1"/>
</dbReference>
<dbReference type="GO" id="GO:0046872">
    <property type="term" value="F:metal ion binding"/>
    <property type="evidence" value="ECO:0007669"/>
    <property type="project" value="UniProtKB-KW"/>
</dbReference>
<evidence type="ECO:0000256" key="3">
    <source>
        <dbReference type="ARBA" id="ARBA00022723"/>
    </source>
</evidence>
<dbReference type="Proteomes" id="UP001208570">
    <property type="component" value="Unassembled WGS sequence"/>
</dbReference>
<feature type="domain" description="Sulfatase N-terminal" evidence="8">
    <location>
        <begin position="110"/>
        <end position="276"/>
    </location>
</feature>
<organism evidence="9 10">
    <name type="scientific">Paralvinella palmiformis</name>
    <dbReference type="NCBI Taxonomy" id="53620"/>
    <lineage>
        <taxon>Eukaryota</taxon>
        <taxon>Metazoa</taxon>
        <taxon>Spiralia</taxon>
        <taxon>Lophotrochozoa</taxon>
        <taxon>Annelida</taxon>
        <taxon>Polychaeta</taxon>
        <taxon>Sedentaria</taxon>
        <taxon>Canalipalpata</taxon>
        <taxon>Terebellida</taxon>
        <taxon>Terebelliformia</taxon>
        <taxon>Alvinellidae</taxon>
        <taxon>Paralvinella</taxon>
    </lineage>
</organism>
<comment type="similarity">
    <text evidence="2">Belongs to the sulfatase family.</text>
</comment>
<gene>
    <name evidence="9" type="ORF">LSH36_175g04045</name>
</gene>
<evidence type="ECO:0000256" key="5">
    <source>
        <dbReference type="ARBA" id="ARBA00022837"/>
    </source>
</evidence>
<dbReference type="Pfam" id="PF00884">
    <property type="entry name" value="Sulfatase"/>
    <property type="match status" value="2"/>
</dbReference>
<feature type="region of interest" description="Disordered" evidence="7">
    <location>
        <begin position="1"/>
        <end position="24"/>
    </location>
</feature>
<dbReference type="GO" id="GO:0008484">
    <property type="term" value="F:sulfuric ester hydrolase activity"/>
    <property type="evidence" value="ECO:0007669"/>
    <property type="project" value="InterPro"/>
</dbReference>
<dbReference type="InterPro" id="IPR017850">
    <property type="entry name" value="Alkaline_phosphatase_core_sf"/>
</dbReference>
<comment type="caution">
    <text evidence="9">The sequence shown here is derived from an EMBL/GenBank/DDBJ whole genome shotgun (WGS) entry which is preliminary data.</text>
</comment>
<dbReference type="AlphaFoldDB" id="A0AAD9JTZ2"/>
<dbReference type="InterPro" id="IPR024607">
    <property type="entry name" value="Sulfatase_CS"/>
</dbReference>
<dbReference type="Gene3D" id="3.30.1120.10">
    <property type="match status" value="1"/>
</dbReference>
<keyword evidence="10" id="KW-1185">Reference proteome</keyword>
<comment type="cofactor">
    <cofactor evidence="1">
        <name>Ca(2+)</name>
        <dbReference type="ChEBI" id="CHEBI:29108"/>
    </cofactor>
</comment>
<evidence type="ECO:0000313" key="9">
    <source>
        <dbReference type="EMBL" id="KAK2158175.1"/>
    </source>
</evidence>
<keyword evidence="6" id="KW-0325">Glycoprotein</keyword>
<dbReference type="Pfam" id="PF14707">
    <property type="entry name" value="Sulfatase_C"/>
    <property type="match status" value="1"/>
</dbReference>
<reference evidence="9" key="1">
    <citation type="journal article" date="2023" name="Mol. Biol. Evol.">
        <title>Third-Generation Sequencing Reveals the Adaptive Role of the Epigenome in Three Deep-Sea Polychaetes.</title>
        <authorList>
            <person name="Perez M."/>
            <person name="Aroh O."/>
            <person name="Sun Y."/>
            <person name="Lan Y."/>
            <person name="Juniper S.K."/>
            <person name="Young C.R."/>
            <person name="Angers B."/>
            <person name="Qian P.Y."/>
        </authorList>
    </citation>
    <scope>NUCLEOTIDE SEQUENCE</scope>
    <source>
        <strain evidence="9">P08H-3</strain>
    </source>
</reference>
<feature type="compositionally biased region" description="Basic and acidic residues" evidence="7">
    <location>
        <begin position="1"/>
        <end position="14"/>
    </location>
</feature>
<dbReference type="SUPFAM" id="SSF53649">
    <property type="entry name" value="Alkaline phosphatase-like"/>
    <property type="match status" value="1"/>
</dbReference>
<keyword evidence="4" id="KW-0378">Hydrolase</keyword>
<evidence type="ECO:0000259" key="8">
    <source>
        <dbReference type="Pfam" id="PF00884"/>
    </source>
</evidence>
<feature type="compositionally biased region" description="Polar residues" evidence="7">
    <location>
        <begin position="15"/>
        <end position="24"/>
    </location>
</feature>
<dbReference type="EMBL" id="JAODUP010000175">
    <property type="protein sequence ID" value="KAK2158175.1"/>
    <property type="molecule type" value="Genomic_DNA"/>
</dbReference>
<sequence>MESKTTDRREKEKPITSSASQSSPVACRNLVGGWVGFRKNRNPDQTDPRDYDLTAELRLTPEQLIRNTTSLSSSGLMDFAAVETCRGLRSYDVTDPDRKTETTPNFNIQSWNDVGWNNPMIKTPNLNVLAREGVILERSYVSPLCSPSRAALLTGMYPFKLGMQHGVIKKTKPHGLPLNVTILPEKLRQLGYSTHIIGKGFDTFFGFYSGQADYYKHKSGKERGYDFRFNKKVYKPRRMYYSTTLFRKHAVNIINHHNKRKPLFLYLPFQSVHSPLQNGGTPFYGGNNWPLRGGKATLWEGGTRVPSFVWGKMLNRTHYVNKQMIHVVDWYPTLLALAGGKPVSGIDGVNQWETLSNNLPSKRTEFVYSINQISGRAAIRMGKYKLIEGSPGHYRDWYPPQTDRKATVKIERSQNRVEDRHRNYTLLYDVENDPIETNNLSAKYPHIVERLRKRLAEYKKDLVEPFNPRKIRRALPKFWGGIWSPGWC</sequence>
<name>A0AAD9JTZ2_9ANNE</name>
<evidence type="ECO:0000313" key="10">
    <source>
        <dbReference type="Proteomes" id="UP001208570"/>
    </source>
</evidence>
<evidence type="ECO:0000256" key="7">
    <source>
        <dbReference type="SAM" id="MobiDB-lite"/>
    </source>
</evidence>
<dbReference type="Gene3D" id="3.40.720.10">
    <property type="entry name" value="Alkaline Phosphatase, subunit A"/>
    <property type="match status" value="2"/>
</dbReference>
<dbReference type="PANTHER" id="PTHR10342:SF273">
    <property type="entry name" value="RE14504P"/>
    <property type="match status" value="1"/>
</dbReference>
<dbReference type="CDD" id="cd16029">
    <property type="entry name" value="4-S"/>
    <property type="match status" value="1"/>
</dbReference>
<accession>A0AAD9JTZ2</accession>
<feature type="domain" description="Sulfatase N-terminal" evidence="8">
    <location>
        <begin position="287"/>
        <end position="339"/>
    </location>
</feature>
<dbReference type="InterPro" id="IPR000917">
    <property type="entry name" value="Sulfatase_N"/>
</dbReference>